<reference evidence="1" key="1">
    <citation type="journal article" date="2015" name="Nature">
        <title>Complex archaea that bridge the gap between prokaryotes and eukaryotes.</title>
        <authorList>
            <person name="Spang A."/>
            <person name="Saw J.H."/>
            <person name="Jorgensen S.L."/>
            <person name="Zaremba-Niedzwiedzka K."/>
            <person name="Martijn J."/>
            <person name="Lind A.E."/>
            <person name="van Eijk R."/>
            <person name="Schleper C."/>
            <person name="Guy L."/>
            <person name="Ettema T.J."/>
        </authorList>
    </citation>
    <scope>NUCLEOTIDE SEQUENCE</scope>
</reference>
<name>A0A0F9J8E8_9ZZZZ</name>
<gene>
    <name evidence="1" type="ORF">LCGC14_1855110</name>
</gene>
<proteinExistence type="predicted"/>
<dbReference type="AlphaFoldDB" id="A0A0F9J8E8"/>
<organism evidence="1">
    <name type="scientific">marine sediment metagenome</name>
    <dbReference type="NCBI Taxonomy" id="412755"/>
    <lineage>
        <taxon>unclassified sequences</taxon>
        <taxon>metagenomes</taxon>
        <taxon>ecological metagenomes</taxon>
    </lineage>
</organism>
<dbReference type="EMBL" id="LAZR01018687">
    <property type="protein sequence ID" value="KKL95387.1"/>
    <property type="molecule type" value="Genomic_DNA"/>
</dbReference>
<accession>A0A0F9J8E8</accession>
<sequence>MNIFTWIKGLFIKEAVRKFYSVKGFGDDTEYIKWVKGGATTVSMSGARLKCRHIKLSWLEDCVADGTYEEVSK</sequence>
<protein>
    <submittedName>
        <fullName evidence="1">Uncharacterized protein</fullName>
    </submittedName>
</protein>
<evidence type="ECO:0000313" key="1">
    <source>
        <dbReference type="EMBL" id="KKL95387.1"/>
    </source>
</evidence>
<comment type="caution">
    <text evidence="1">The sequence shown here is derived from an EMBL/GenBank/DDBJ whole genome shotgun (WGS) entry which is preliminary data.</text>
</comment>